<dbReference type="GO" id="GO:0008270">
    <property type="term" value="F:zinc ion binding"/>
    <property type="evidence" value="ECO:0007669"/>
    <property type="project" value="UniProtKB-KW"/>
</dbReference>
<proteinExistence type="predicted"/>
<dbReference type="eggNOG" id="ENOG502RV9N">
    <property type="taxonomic scope" value="Eukaryota"/>
</dbReference>
<evidence type="ECO:0000256" key="5">
    <source>
        <dbReference type="SAM" id="MobiDB-lite"/>
    </source>
</evidence>
<dbReference type="AlphaFoldDB" id="D0MR12"/>
<organism evidence="7 8">
    <name type="scientific">Phytophthora infestans (strain T30-4)</name>
    <name type="common">Potato late blight agent</name>
    <dbReference type="NCBI Taxonomy" id="403677"/>
    <lineage>
        <taxon>Eukaryota</taxon>
        <taxon>Sar</taxon>
        <taxon>Stramenopiles</taxon>
        <taxon>Oomycota</taxon>
        <taxon>Peronosporomycetes</taxon>
        <taxon>Peronosporales</taxon>
        <taxon>Peronosporaceae</taxon>
        <taxon>Phytophthora</taxon>
    </lineage>
</organism>
<name>D0MR12_PHYIT</name>
<protein>
    <recommendedName>
        <fullName evidence="6">FYVE-type domain-containing protein</fullName>
    </recommendedName>
</protein>
<dbReference type="RefSeq" id="XP_002909117.1">
    <property type="nucleotide sequence ID" value="XM_002909071.1"/>
</dbReference>
<dbReference type="KEGG" id="pif:PITG_00526"/>
<dbReference type="PROSITE" id="PS50178">
    <property type="entry name" value="ZF_FYVE"/>
    <property type="match status" value="1"/>
</dbReference>
<dbReference type="InterPro" id="IPR017455">
    <property type="entry name" value="Znf_FYVE-rel"/>
</dbReference>
<dbReference type="SUPFAM" id="SSF57903">
    <property type="entry name" value="FYVE/PHD zinc finger"/>
    <property type="match status" value="1"/>
</dbReference>
<accession>D0MR12</accession>
<dbReference type="InterPro" id="IPR013083">
    <property type="entry name" value="Znf_RING/FYVE/PHD"/>
</dbReference>
<gene>
    <name evidence="7" type="ORF">PITG_00526</name>
</gene>
<evidence type="ECO:0000256" key="3">
    <source>
        <dbReference type="ARBA" id="ARBA00022833"/>
    </source>
</evidence>
<sequence>MRARHRSHSKGNGSRSQAPVERPTRTLVVVSTATHDPLGVPYNIAQLVLTSMMDADSGHGIAEVDTVRQACVQVRHSASSQQERQASGAVDNGAPLLLRWTSLQLTELFDMKGNGCINIVLGGFAVLTFQFTTPTTPTTWLNSYLGSSCRGSIRSCDFQSRNNSAASPVSARNALLSASSINALVTDRELFTTAASVVPKLRSVVEHRKDMFRTSSVWQMAPSDRQQPPCWVVKKKQHGAEISEFDRAKLSSVRSTEGPNWFRGSTRVADTRHSMIESRGSIYTRNAFLGEHTQSEIRARELLQWPLNDLNVTYAASAQVTLNCRLGEAMTMLFSRETLQFDASMDALFGARKYKSGDLLVSREFRKNLAMDFGDDSSPCWEDEDLNDLCQPGWVALQSVVLRSRRSLNPMAAAKHTSRRQRLCFAAYSQLCPDANEAFYTMKTLPKPMHDKFTGCRDQRASEQALRGDMDHIAAGYHLMSSYSDLNGHQTRITMTAYVYSPATDPSRVRPRFWAKGQPGVGSVSSRRHYAVPTANAEAKYVVNTLAAATTSFEQLVRRRRLGYQPFLHMPAVHHTTQDNRCSVCRKNFGLLRSQRYCQLCAQRVCRECSRKFDVEPVARSVRRNRICFACVANVDASVFQQENPLLNTSLPRASIAEARTNNREDEEEIGAKISTAFYNILLNNDHSRTSQSTQKASTSQAYEAQMHRLDRSSSAATVSTSFSSTPGRQLADALFSSDPLTRARALEVVRQVVKQVTSDSAPTNSNSTVSSSSTLNPSIPVFHSQYPDRKMVDKYLEARLHLSSISLSGEPTVAYSSSDASRSQSSSFYNLQEVTQRRRCSTSGQCSSSFVRPTVLPRPWTTATNLETELDLDDDLNSAALDSVCEVAAIRMRCSIAYIVAINAMNSHAQRIVGSSGAPRPWTEEMTVCPFPLVANGKPFVIKDPARDAQLRHLRLVRDIGVRFFAGFPIKSPDGVVVACLCTVDAKAREKISLEDLKAMHALSKLASDLFEEEVNPYTPRNNAR</sequence>
<dbReference type="SUPFAM" id="SSF55781">
    <property type="entry name" value="GAF domain-like"/>
    <property type="match status" value="1"/>
</dbReference>
<dbReference type="InterPro" id="IPR003018">
    <property type="entry name" value="GAF"/>
</dbReference>
<dbReference type="Gene3D" id="3.30.450.40">
    <property type="match status" value="1"/>
</dbReference>
<dbReference type="Pfam" id="PF01590">
    <property type="entry name" value="GAF"/>
    <property type="match status" value="1"/>
</dbReference>
<keyword evidence="1" id="KW-0479">Metal-binding</keyword>
<dbReference type="InParanoid" id="D0MR12"/>
<dbReference type="SMART" id="SM00064">
    <property type="entry name" value="FYVE"/>
    <property type="match status" value="1"/>
</dbReference>
<evidence type="ECO:0000259" key="6">
    <source>
        <dbReference type="PROSITE" id="PS50178"/>
    </source>
</evidence>
<dbReference type="PANTHER" id="PTHR43102:SF2">
    <property type="entry name" value="GAF DOMAIN-CONTAINING PROTEIN"/>
    <property type="match status" value="1"/>
</dbReference>
<evidence type="ECO:0000313" key="8">
    <source>
        <dbReference type="Proteomes" id="UP000006643"/>
    </source>
</evidence>
<dbReference type="InterPro" id="IPR011011">
    <property type="entry name" value="Znf_FYVE_PHD"/>
</dbReference>
<keyword evidence="3" id="KW-0862">Zinc</keyword>
<dbReference type="GeneID" id="9477491"/>
<dbReference type="OMA" id="DHIAAGY"/>
<dbReference type="Gene3D" id="3.30.40.10">
    <property type="entry name" value="Zinc/RING finger domain, C3HC4 (zinc finger)"/>
    <property type="match status" value="1"/>
</dbReference>
<evidence type="ECO:0000256" key="4">
    <source>
        <dbReference type="PROSITE-ProRule" id="PRU00091"/>
    </source>
</evidence>
<feature type="domain" description="FYVE-type" evidence="6">
    <location>
        <begin position="576"/>
        <end position="636"/>
    </location>
</feature>
<dbReference type="VEuPathDB" id="FungiDB:PITG_00526"/>
<evidence type="ECO:0000256" key="2">
    <source>
        <dbReference type="ARBA" id="ARBA00022771"/>
    </source>
</evidence>
<reference evidence="8" key="1">
    <citation type="journal article" date="2009" name="Nature">
        <title>Genome sequence and analysis of the Irish potato famine pathogen Phytophthora infestans.</title>
        <authorList>
            <consortium name="The Broad Institute Genome Sequencing Platform"/>
            <person name="Haas B.J."/>
            <person name="Kamoun S."/>
            <person name="Zody M.C."/>
            <person name="Jiang R.H."/>
            <person name="Handsaker R.E."/>
            <person name="Cano L.M."/>
            <person name="Grabherr M."/>
            <person name="Kodira C.D."/>
            <person name="Raffaele S."/>
            <person name="Torto-Alalibo T."/>
            <person name="Bozkurt T.O."/>
            <person name="Ah-Fong A.M."/>
            <person name="Alvarado L."/>
            <person name="Anderson V.L."/>
            <person name="Armstrong M.R."/>
            <person name="Avrova A."/>
            <person name="Baxter L."/>
            <person name="Beynon J."/>
            <person name="Boevink P.C."/>
            <person name="Bollmann S.R."/>
            <person name="Bos J.I."/>
            <person name="Bulone V."/>
            <person name="Cai G."/>
            <person name="Cakir C."/>
            <person name="Carrington J.C."/>
            <person name="Chawner M."/>
            <person name="Conti L."/>
            <person name="Costanzo S."/>
            <person name="Ewan R."/>
            <person name="Fahlgren N."/>
            <person name="Fischbach M.A."/>
            <person name="Fugelstad J."/>
            <person name="Gilroy E.M."/>
            <person name="Gnerre S."/>
            <person name="Green P.J."/>
            <person name="Grenville-Briggs L.J."/>
            <person name="Griffith J."/>
            <person name="Grunwald N.J."/>
            <person name="Horn K."/>
            <person name="Horner N.R."/>
            <person name="Hu C.H."/>
            <person name="Huitema E."/>
            <person name="Jeong D.H."/>
            <person name="Jones A.M."/>
            <person name="Jones J.D."/>
            <person name="Jones R.W."/>
            <person name="Karlsson E.K."/>
            <person name="Kunjeti S.G."/>
            <person name="Lamour K."/>
            <person name="Liu Z."/>
            <person name="Ma L."/>
            <person name="Maclean D."/>
            <person name="Chibucos M.C."/>
            <person name="McDonald H."/>
            <person name="McWalters J."/>
            <person name="Meijer H.J."/>
            <person name="Morgan W."/>
            <person name="Morris P.F."/>
            <person name="Munro C.A."/>
            <person name="O'Neill K."/>
            <person name="Ospina-Giraldo M."/>
            <person name="Pinzon A."/>
            <person name="Pritchard L."/>
            <person name="Ramsahoye B."/>
            <person name="Ren Q."/>
            <person name="Restrepo S."/>
            <person name="Roy S."/>
            <person name="Sadanandom A."/>
            <person name="Savidor A."/>
            <person name="Schornack S."/>
            <person name="Schwartz D.C."/>
            <person name="Schumann U.D."/>
            <person name="Schwessinger B."/>
            <person name="Seyer L."/>
            <person name="Sharpe T."/>
            <person name="Silvar C."/>
            <person name="Song J."/>
            <person name="Studholme D.J."/>
            <person name="Sykes S."/>
            <person name="Thines M."/>
            <person name="van de Vondervoort P.J."/>
            <person name="Phuntumart V."/>
            <person name="Wawra S."/>
            <person name="Weide R."/>
            <person name="Win J."/>
            <person name="Young C."/>
            <person name="Zhou S."/>
            <person name="Fry W."/>
            <person name="Meyers B.C."/>
            <person name="van West P."/>
            <person name="Ristaino J."/>
            <person name="Govers F."/>
            <person name="Birch P.R."/>
            <person name="Whisson S.C."/>
            <person name="Judelson H.S."/>
            <person name="Nusbaum C."/>
        </authorList>
    </citation>
    <scope>NUCLEOTIDE SEQUENCE [LARGE SCALE GENOMIC DNA]</scope>
    <source>
        <strain evidence="8">T30-4</strain>
    </source>
</reference>
<dbReference type="InterPro" id="IPR029016">
    <property type="entry name" value="GAF-like_dom_sf"/>
</dbReference>
<dbReference type="Pfam" id="PF01363">
    <property type="entry name" value="FYVE"/>
    <property type="match status" value="1"/>
</dbReference>
<dbReference type="OrthoDB" id="303614at2759"/>
<dbReference type="Proteomes" id="UP000006643">
    <property type="component" value="Unassembled WGS sequence"/>
</dbReference>
<keyword evidence="2 4" id="KW-0863">Zinc-finger</keyword>
<dbReference type="EMBL" id="DS028118">
    <property type="protein sequence ID" value="EEY57931.1"/>
    <property type="molecule type" value="Genomic_DNA"/>
</dbReference>
<feature type="region of interest" description="Disordered" evidence="5">
    <location>
        <begin position="1"/>
        <end position="24"/>
    </location>
</feature>
<dbReference type="HOGENOM" id="CLU_317970_0_0_1"/>
<evidence type="ECO:0000313" key="7">
    <source>
        <dbReference type="EMBL" id="EEY57931.1"/>
    </source>
</evidence>
<evidence type="ECO:0000256" key="1">
    <source>
        <dbReference type="ARBA" id="ARBA00022723"/>
    </source>
</evidence>
<dbReference type="PANTHER" id="PTHR43102">
    <property type="entry name" value="SLR1143 PROTEIN"/>
    <property type="match status" value="1"/>
</dbReference>
<keyword evidence="8" id="KW-1185">Reference proteome</keyword>
<dbReference type="CDD" id="cd00065">
    <property type="entry name" value="FYVE_like_SF"/>
    <property type="match status" value="1"/>
</dbReference>
<dbReference type="InterPro" id="IPR000306">
    <property type="entry name" value="Znf_FYVE"/>
</dbReference>